<keyword evidence="4" id="KW-1185">Reference proteome</keyword>
<feature type="region of interest" description="Disordered" evidence="1">
    <location>
        <begin position="147"/>
        <end position="173"/>
    </location>
</feature>
<evidence type="ECO:0000256" key="1">
    <source>
        <dbReference type="SAM" id="MobiDB-lite"/>
    </source>
</evidence>
<feature type="domain" description="RPAP1 C-terminal" evidence="2">
    <location>
        <begin position="407"/>
        <end position="471"/>
    </location>
</feature>
<accession>A0A5S6QU00</accession>
<dbReference type="WBParaSite" id="TMUE_2000010372.1">
    <property type="protein sequence ID" value="TMUE_2000010372.1"/>
    <property type="gene ID" value="WBGene00294453"/>
</dbReference>
<proteinExistence type="predicted"/>
<evidence type="ECO:0000313" key="4">
    <source>
        <dbReference type="Proteomes" id="UP000046395"/>
    </source>
</evidence>
<dbReference type="Proteomes" id="UP000046395">
    <property type="component" value="Unassembled WGS sequence"/>
</dbReference>
<organism evidence="4 5">
    <name type="scientific">Trichuris muris</name>
    <name type="common">Mouse whipworm</name>
    <dbReference type="NCBI Taxonomy" id="70415"/>
    <lineage>
        <taxon>Eukaryota</taxon>
        <taxon>Metazoa</taxon>
        <taxon>Ecdysozoa</taxon>
        <taxon>Nematoda</taxon>
        <taxon>Enoplea</taxon>
        <taxon>Dorylaimia</taxon>
        <taxon>Trichinellida</taxon>
        <taxon>Trichuridae</taxon>
        <taxon>Trichuris</taxon>
    </lineage>
</organism>
<evidence type="ECO:0000313" key="5">
    <source>
        <dbReference type="WBParaSite" id="TMUE_2000010372.1"/>
    </source>
</evidence>
<protein>
    <submittedName>
        <fullName evidence="5">RPAP1_C domain-containing protein</fullName>
    </submittedName>
</protein>
<evidence type="ECO:0000259" key="2">
    <source>
        <dbReference type="Pfam" id="PF08620"/>
    </source>
</evidence>
<dbReference type="InterPro" id="IPR057989">
    <property type="entry name" value="TPR_RPAP1/MINIYO-like"/>
</dbReference>
<dbReference type="InterPro" id="IPR039913">
    <property type="entry name" value="RPAP1/Rba50"/>
</dbReference>
<dbReference type="PANTHER" id="PTHR21483">
    <property type="entry name" value="RNA POLYMERASE II-ASSOCIATED PROTEIN 1"/>
    <property type="match status" value="1"/>
</dbReference>
<sequence length="1308" mass="146902">MIKRPNSKETEEDLLLQQKEFLRRRSASHASTTMAGLINLQERLKKLERSGRKMSEKICGSVMSPVVERNYNDVTVKDEVPVELSTCRVNEEKMWNQGSFSGSSKEAKEMKFDGHSTVGASDQQRPANDRHTMFMDILRMKDKLRLNPSHSSKSCDTTKQTPNVAPKTEHENSMAANRFLNDTSISEIKKDFSISRIRQTSTMVYPYQSASEDITSSNVTAFKDNYEFRTRIPSESLFQNSCRVVDELESSVGQQTIGPQEFKGPTSQSSFAVPSSRRKTMFAKRAQCRFSLAAKPMDIEAIKREVDKENAAMLSKMSKDEIADLRKRVLGNAGVSSSEIAKLVSSRCKLVGCEEVRKIEEEERAREDFELPFKVASSWLNMDVVEKEKLKWTTDTSPTESNEPPAWRFDLEGNLLPLDANVPTERGLHHHGDEPQRPGYSVKELLYLTRSAVLNQRVLAVSTLAKILKKAPLGINHVVSMALFNELMNGNAVVLIRLCFDDRAGAMLSACLRFFEALLFNPSEEELLDFTLECFGGFTQPWLIPSASAELREGNKSLSNDEIVKVDVIEALMRMQFLQRLESVFRDGLVKLSSPAVGDQTGSTLGAAVVNILCRMARHSMDACDQIMACELIFRNWLLGCLSDSSFSDEQNAIIPRAKVVRLIRILSCADKQIADQLVEGTSIRSMILQTITTEPSNLRVNECSACELIVECYRCWRCLISYGLLLSDVRDVQNVLVDQIRQACDIAKGNVNLCQPHFALIRLRLIAATLESYLIASRDSDRVDAISVANSCSYYLEIPLLEITYKCADYDLTGLHASYSVLLAALFNYFATSAHFGVQSLSRRDSCLQVAMKRFGNSLLPTVGNLTKWSTFLQANDRPALSTSDWLSPPLGVHCLVDGEGKFSPFPLCASWVRLLNYSKLPCCRELSSNIISSKSVEAYLGAMSVAGKPAERSNFFARFELYFLYFLMPLGDRESVDIWKVAVQRPRYLTGGQEFLYCECLRSLISDKCLLWPCISGEQRPVESWNADFVASMDALMPALELYRVAFTSLPEIRSVIIDDYSKERRPVVQRSKAQLHACGLFSEDVQLLSANVSGWTSRLQSGHCFLIPMHRHVREIAKVAGIPPEDSEGLRLVICSLLLSFLAMGTRFLIDPAELYCYLCELFYTGYFKEPLVYQCLGVYLRDCFSKLKKIAFRVPWQGETFMTFYCNLVDHFNSHSYGDHLFAHYLLLPVAKGSDSEAIAALFNSEKPNDSFIASLQCDLNSDLIGHVETSKEARLVDALAKMLQSGIPKGSLLYQLAVKRLGI</sequence>
<feature type="compositionally biased region" description="Polar residues" evidence="1">
    <location>
        <begin position="148"/>
        <end position="163"/>
    </location>
</feature>
<dbReference type="Pfam" id="PF08620">
    <property type="entry name" value="RPAP1_C"/>
    <property type="match status" value="1"/>
</dbReference>
<dbReference type="InterPro" id="IPR013929">
    <property type="entry name" value="RPAP1_C"/>
</dbReference>
<name>A0A5S6QU00_TRIMR</name>
<feature type="domain" description="RPAP1/MINIYO-like TPR repeats" evidence="3">
    <location>
        <begin position="1148"/>
        <end position="1303"/>
    </location>
</feature>
<dbReference type="GO" id="GO:0006366">
    <property type="term" value="P:transcription by RNA polymerase II"/>
    <property type="evidence" value="ECO:0007669"/>
    <property type="project" value="InterPro"/>
</dbReference>
<dbReference type="PANTHER" id="PTHR21483:SF18">
    <property type="entry name" value="RNA POLYMERASE II-ASSOCIATED PROTEIN 1"/>
    <property type="match status" value="1"/>
</dbReference>
<evidence type="ECO:0000259" key="3">
    <source>
        <dbReference type="Pfam" id="PF25766"/>
    </source>
</evidence>
<dbReference type="Pfam" id="PF25766">
    <property type="entry name" value="TPR_RPAP1"/>
    <property type="match status" value="1"/>
</dbReference>
<dbReference type="STRING" id="70415.A0A5S6QU00"/>
<reference evidence="5" key="1">
    <citation type="submission" date="2019-12" db="UniProtKB">
        <authorList>
            <consortium name="WormBaseParasite"/>
        </authorList>
    </citation>
    <scope>IDENTIFICATION</scope>
</reference>